<dbReference type="HOGENOM" id="CLU_106534_0_0_1"/>
<reference evidence="11" key="1">
    <citation type="submission" date="2003-08" db="EMBL/GenBank/DDBJ databases">
        <authorList>
            <person name="Birren B."/>
            <person name="Nusbaum C."/>
            <person name="Abebe A."/>
            <person name="Abouelleil A."/>
            <person name="Adekoya E."/>
            <person name="Ait-zahra M."/>
            <person name="Allen N."/>
            <person name="Allen T."/>
            <person name="An P."/>
            <person name="Anderson M."/>
            <person name="Anderson S."/>
            <person name="Arachchi H."/>
            <person name="Armbruster J."/>
            <person name="Bachantsang P."/>
            <person name="Baldwin J."/>
            <person name="Barry A."/>
            <person name="Bayul T."/>
            <person name="Blitshsteyn B."/>
            <person name="Bloom T."/>
            <person name="Blye J."/>
            <person name="Boguslavskiy L."/>
            <person name="Borowsky M."/>
            <person name="Boukhgalter B."/>
            <person name="Brunache A."/>
            <person name="Butler J."/>
            <person name="Calixte N."/>
            <person name="Calvo S."/>
            <person name="Camarata J."/>
            <person name="Campo K."/>
            <person name="Chang J."/>
            <person name="Cheshatsang Y."/>
            <person name="Citroen M."/>
            <person name="Collymore A."/>
            <person name="Considine T."/>
            <person name="Cook A."/>
            <person name="Cooke P."/>
            <person name="Corum B."/>
            <person name="Cuomo C."/>
            <person name="David R."/>
            <person name="Dawoe T."/>
            <person name="Degray S."/>
            <person name="Dodge S."/>
            <person name="Dooley K."/>
            <person name="Dorje P."/>
            <person name="Dorjee K."/>
            <person name="Dorris L."/>
            <person name="Duffey N."/>
            <person name="Dupes A."/>
            <person name="Elkins T."/>
            <person name="Engels R."/>
            <person name="Erickson J."/>
            <person name="Farina A."/>
            <person name="Faro S."/>
            <person name="Ferreira P."/>
            <person name="Fischer H."/>
            <person name="Fitzgerald M."/>
            <person name="Foley K."/>
            <person name="Gage D."/>
            <person name="Galagan J."/>
            <person name="Gearin G."/>
            <person name="Gnerre S."/>
            <person name="Gnirke A."/>
            <person name="Goyette A."/>
            <person name="Graham J."/>
            <person name="Grandbois E."/>
            <person name="Gyaltsen K."/>
            <person name="Hafez N."/>
            <person name="Hagopian D."/>
            <person name="Hagos B."/>
            <person name="Hall J."/>
            <person name="Hatcher B."/>
            <person name="Heller A."/>
            <person name="Higgins H."/>
            <person name="Honan T."/>
            <person name="Horn A."/>
            <person name="Houde N."/>
            <person name="Hughes L."/>
            <person name="Hulme W."/>
            <person name="Husby E."/>
            <person name="Iliev I."/>
            <person name="Jaffe D."/>
            <person name="Jones C."/>
            <person name="Kamal M."/>
            <person name="Kamat A."/>
            <person name="Kamvysselis M."/>
            <person name="Karlsson E."/>
            <person name="Kells C."/>
            <person name="Kieu A."/>
            <person name="Kisner P."/>
            <person name="Kodira C."/>
            <person name="Kulbokas E."/>
            <person name="Labutti K."/>
            <person name="Lama D."/>
            <person name="Landers T."/>
            <person name="Leger J."/>
            <person name="Levine S."/>
            <person name="Lewis D."/>
            <person name="Lewis T."/>
            <person name="Lindblad-toh K."/>
            <person name="Liu X."/>
            <person name="Lokyitsang T."/>
            <person name="Lokyitsang Y."/>
            <person name="Lucien O."/>
            <person name="Lui A."/>
            <person name="Ma L.J."/>
            <person name="Mabbitt R."/>
            <person name="Macdonald J."/>
            <person name="Maclean C."/>
            <person name="Major J."/>
            <person name="Manning J."/>
            <person name="Marabella R."/>
            <person name="Maru K."/>
            <person name="Matthews C."/>
            <person name="Mauceli E."/>
            <person name="Mccarthy M."/>
            <person name="Mcdonough S."/>
            <person name="Mcghee T."/>
            <person name="Meldrim J."/>
            <person name="Meneus L."/>
            <person name="Mesirov J."/>
            <person name="Mihalev A."/>
            <person name="Mihova T."/>
            <person name="Mikkelsen T."/>
            <person name="Mlenga V."/>
            <person name="Moru K."/>
            <person name="Mozes J."/>
            <person name="Mulrain L."/>
            <person name="Munson G."/>
            <person name="Naylor J."/>
            <person name="Newes C."/>
            <person name="Nguyen C."/>
            <person name="Nguyen N."/>
            <person name="Nguyen T."/>
            <person name="Nicol R."/>
            <person name="Nielsen C."/>
            <person name="Nizzari M."/>
            <person name="Norbu C."/>
            <person name="Norbu N."/>
            <person name="O'donnell P."/>
            <person name="Okoawo O."/>
            <person name="O'leary S."/>
            <person name="Omotosho B."/>
            <person name="O'neill K."/>
            <person name="Osman S."/>
            <person name="Parker S."/>
            <person name="Perrin D."/>
            <person name="Phunkhang P."/>
            <person name="Piqani B."/>
            <person name="Purcell S."/>
            <person name="Rachupka T."/>
            <person name="Ramasamy U."/>
            <person name="Rameau R."/>
            <person name="Ray V."/>
            <person name="Raymond C."/>
            <person name="Retta R."/>
            <person name="Richardson S."/>
            <person name="Rise C."/>
            <person name="Rodriguez J."/>
            <person name="Rogers J."/>
            <person name="Rogov P."/>
            <person name="Rutman M."/>
            <person name="Schupbach R."/>
            <person name="Seaman C."/>
            <person name="Settipalli S."/>
            <person name="Sharpe T."/>
            <person name="Sheridan J."/>
            <person name="Sherpa N."/>
            <person name="Shi J."/>
            <person name="Smirnov S."/>
            <person name="Smith C."/>
            <person name="Sougnez C."/>
            <person name="Spencer B."/>
            <person name="Stalker J."/>
            <person name="Stange-thomann N."/>
            <person name="Stavropoulos S."/>
            <person name="Stetson K."/>
            <person name="Stone C."/>
            <person name="Stone S."/>
            <person name="Stubbs M."/>
            <person name="Talamas J."/>
            <person name="Tchuinga P."/>
            <person name="Tenzing P."/>
            <person name="Tesfaye S."/>
            <person name="Theodore J."/>
            <person name="Thoulutsang Y."/>
            <person name="Topham K."/>
            <person name="Towey S."/>
            <person name="Tsamla T."/>
            <person name="Tsomo N."/>
            <person name="Vallee D."/>
            <person name="Vassiliev H."/>
            <person name="Venkataraman V."/>
            <person name="Vinson J."/>
            <person name="Vo A."/>
            <person name="Wade C."/>
            <person name="Wang S."/>
            <person name="Wangchuk T."/>
            <person name="Wangdi T."/>
            <person name="Whittaker C."/>
            <person name="Wilkinson J."/>
            <person name="Wu Y."/>
            <person name="Wyman D."/>
            <person name="Yadav S."/>
            <person name="Yang S."/>
            <person name="Yang X."/>
            <person name="Yeager S."/>
            <person name="Yee E."/>
            <person name="Young G."/>
            <person name="Zainoun J."/>
            <person name="Zembeck L."/>
            <person name="Zimmer A."/>
            <person name="Zody M."/>
            <person name="Lander E."/>
        </authorList>
    </citation>
    <scope>NUCLEOTIDE SEQUENCE [LARGE SCALE GENOMIC DNA]</scope>
</reference>
<dbReference type="GO" id="GO:0008146">
    <property type="term" value="F:sulfotransferase activity"/>
    <property type="evidence" value="ECO:0007669"/>
    <property type="project" value="InterPro"/>
</dbReference>
<dbReference type="Ensembl" id="ENSCSAVT00000017453.1">
    <property type="protein sequence ID" value="ENSCSAVP00000017265.1"/>
    <property type="gene ID" value="ENSCSAVG00000010162.1"/>
</dbReference>
<keyword evidence="11" id="KW-1185">Reference proteome</keyword>
<evidence type="ECO:0000313" key="11">
    <source>
        <dbReference type="Proteomes" id="UP000007875"/>
    </source>
</evidence>
<dbReference type="EC" id="2.8.2.-" evidence="9"/>
<keyword evidence="3 9" id="KW-0808">Transferase</keyword>
<reference evidence="10" key="2">
    <citation type="submission" date="2025-08" db="UniProtKB">
        <authorList>
            <consortium name="Ensembl"/>
        </authorList>
    </citation>
    <scope>IDENTIFICATION</scope>
</reference>
<dbReference type="Proteomes" id="UP000007875">
    <property type="component" value="Unassembled WGS sequence"/>
</dbReference>
<keyword evidence="8 9" id="KW-0325">Glycoprotein</keyword>
<evidence type="ECO:0000256" key="8">
    <source>
        <dbReference type="ARBA" id="ARBA00023180"/>
    </source>
</evidence>
<comment type="similarity">
    <text evidence="2 9">Belongs to the sulfotransferase 2 family.</text>
</comment>
<organism evidence="10 11">
    <name type="scientific">Ciona savignyi</name>
    <name type="common">Pacific transparent sea squirt</name>
    <dbReference type="NCBI Taxonomy" id="51511"/>
    <lineage>
        <taxon>Eukaryota</taxon>
        <taxon>Metazoa</taxon>
        <taxon>Chordata</taxon>
        <taxon>Tunicata</taxon>
        <taxon>Ascidiacea</taxon>
        <taxon>Phlebobranchia</taxon>
        <taxon>Cionidae</taxon>
        <taxon>Ciona</taxon>
    </lineage>
</organism>
<reference evidence="10" key="3">
    <citation type="submission" date="2025-09" db="UniProtKB">
        <authorList>
            <consortium name="Ensembl"/>
        </authorList>
    </citation>
    <scope>IDENTIFICATION</scope>
</reference>
<proteinExistence type="inferred from homology"/>
<dbReference type="InterPro" id="IPR018011">
    <property type="entry name" value="Carb_sulfotrans_8-10"/>
</dbReference>
<keyword evidence="9" id="KW-0735">Signal-anchor</keyword>
<evidence type="ECO:0000256" key="9">
    <source>
        <dbReference type="RuleBase" id="RU364020"/>
    </source>
</evidence>
<evidence type="ECO:0000256" key="6">
    <source>
        <dbReference type="ARBA" id="ARBA00023034"/>
    </source>
</evidence>
<dbReference type="PANTHER" id="PTHR12137">
    <property type="entry name" value="CARBOHYDRATE SULFOTRANSFERASE"/>
    <property type="match status" value="1"/>
</dbReference>
<evidence type="ECO:0000256" key="5">
    <source>
        <dbReference type="ARBA" id="ARBA00022989"/>
    </source>
</evidence>
<dbReference type="InterPro" id="IPR005331">
    <property type="entry name" value="Sulfotransferase"/>
</dbReference>
<dbReference type="Pfam" id="PF03567">
    <property type="entry name" value="Sulfotransfer_2"/>
    <property type="match status" value="1"/>
</dbReference>
<dbReference type="AlphaFoldDB" id="H2ZI49"/>
<keyword evidence="7" id="KW-0472">Membrane</keyword>
<name>H2ZI49_CIOSA</name>
<evidence type="ECO:0000256" key="1">
    <source>
        <dbReference type="ARBA" id="ARBA00004323"/>
    </source>
</evidence>
<dbReference type="OMA" id="MFTILMQ"/>
<evidence type="ECO:0000313" key="10">
    <source>
        <dbReference type="Ensembl" id="ENSCSAVP00000017265.1"/>
    </source>
</evidence>
<evidence type="ECO:0000256" key="7">
    <source>
        <dbReference type="ARBA" id="ARBA00023136"/>
    </source>
</evidence>
<dbReference type="GeneTree" id="ENSGT00940000164429"/>
<dbReference type="STRING" id="51511.ENSCSAVP00000017265"/>
<dbReference type="PANTHER" id="PTHR12137:SF54">
    <property type="entry name" value="CARBOHYDRATE SULFOTRANSFERASE"/>
    <property type="match status" value="1"/>
</dbReference>
<keyword evidence="6 9" id="KW-0333">Golgi apparatus</keyword>
<keyword evidence="4" id="KW-0812">Transmembrane</keyword>
<dbReference type="GO" id="GO:0000139">
    <property type="term" value="C:Golgi membrane"/>
    <property type="evidence" value="ECO:0007669"/>
    <property type="project" value="UniProtKB-SubCell"/>
</dbReference>
<dbReference type="InParanoid" id="H2ZI49"/>
<keyword evidence="9" id="KW-0119">Carbohydrate metabolism</keyword>
<evidence type="ECO:0000256" key="2">
    <source>
        <dbReference type="ARBA" id="ARBA00006339"/>
    </source>
</evidence>
<accession>H2ZI49</accession>
<evidence type="ECO:0000256" key="3">
    <source>
        <dbReference type="ARBA" id="ARBA00022679"/>
    </source>
</evidence>
<comment type="subcellular location">
    <subcellularLocation>
        <location evidence="1 9">Golgi apparatus membrane</location>
        <topology evidence="1 9">Single-pass type II membrane protein</topology>
    </subcellularLocation>
</comment>
<evidence type="ECO:0000256" key="4">
    <source>
        <dbReference type="ARBA" id="ARBA00022692"/>
    </source>
</evidence>
<dbReference type="GO" id="GO:0016051">
    <property type="term" value="P:carbohydrate biosynthetic process"/>
    <property type="evidence" value="ECO:0007669"/>
    <property type="project" value="InterPro"/>
</dbReference>
<keyword evidence="5" id="KW-1133">Transmembrane helix</keyword>
<sequence length="227" mass="26824">MTKWAYSMIPNQLFSKLKTNEEAIELLHNYTNILVTRHPFERLVSAYHNKLSDQANHPYYRNTVGKQIAKDQASLHIHGLSINNVRAMTPEKLQTLPNFRNLNEKQKKEVLEYSYVLKTGEVSFSQFVRFLTKYSKKMNLKDMDIHWRPQTHMCIHCHVNYTYIIRFDNLVKESNEVLGWIQQEQTSFNRTLVSISGNITQSVKDLTTRSYFSELDESDVEILRKIY</sequence>
<protein>
    <recommendedName>
        <fullName evidence="9">Carbohydrate sulfotransferase</fullName>
        <ecNumber evidence="9">2.8.2.-</ecNumber>
    </recommendedName>
</protein>